<dbReference type="InterPro" id="IPR016454">
    <property type="entry name" value="Cysteine_dSase"/>
</dbReference>
<feature type="non-terminal residue" evidence="10">
    <location>
        <position position="1"/>
    </location>
</feature>
<dbReference type="PANTHER" id="PTHR11601:SF34">
    <property type="entry name" value="CYSTEINE DESULFURASE"/>
    <property type="match status" value="1"/>
</dbReference>
<sequence length="424" mass="47414">PKNKKNVYFDHAATTYVAPEVVKEMQPYFSDFYANPSGLYAIGREVNGALENARRIVAQILHTLSDTIFFTGGGTESDNMAILGVARKHEKNGKHIITTKVEHHAVLNPCEYLEKQGFEVTYLTPDEFGFVSPKQVKDALRIDTILVSIMYANNEIGTVEPLADIGREILKWRKENNTKYPYFHTDACQAAGAFDLDVEKLHVDLMTINASKLYGPKGVGILYKNRNVVIEPIMFGGGQERGLRSGTENVPGIVGFAKALELAQEGREVENNRLIELRNYFWERLEKEIPKVKLNGPRLHPSGYVGQAGSDNLDRLPNNLNVSILDIEGEALLLYLDEYGIVCSTGSACTSESLNPSHVLLAIGLPYEYAHGSLRFTLGKRSTKEDIDYVMTYLPSIVEILRKISPVNLQIDASKNTHPKYHQR</sequence>
<comment type="caution">
    <text evidence="10">The sequence shown here is derived from an EMBL/GenBank/DDBJ whole genome shotgun (WGS) entry which is preliminary data.</text>
</comment>
<evidence type="ECO:0000256" key="3">
    <source>
        <dbReference type="ARBA" id="ARBA00022679"/>
    </source>
</evidence>
<keyword evidence="5" id="KW-0663">Pyridoxal phosphate</keyword>
<evidence type="ECO:0000256" key="6">
    <source>
        <dbReference type="ARBA" id="ARBA00023004"/>
    </source>
</evidence>
<keyword evidence="4" id="KW-0479">Metal-binding</keyword>
<dbReference type="SUPFAM" id="SSF53383">
    <property type="entry name" value="PLP-dependent transferases"/>
    <property type="match status" value="1"/>
</dbReference>
<evidence type="ECO:0000256" key="7">
    <source>
        <dbReference type="ARBA" id="ARBA00023014"/>
    </source>
</evidence>
<keyword evidence="6" id="KW-0408">Iron</keyword>
<protein>
    <recommendedName>
        <fullName evidence="9">Aminotransferase class V domain-containing protein</fullName>
    </recommendedName>
</protein>
<evidence type="ECO:0000313" key="10">
    <source>
        <dbReference type="EMBL" id="OIO20173.1"/>
    </source>
</evidence>
<dbReference type="InterPro" id="IPR015421">
    <property type="entry name" value="PyrdxlP-dep_Trfase_major"/>
</dbReference>
<dbReference type="InterPro" id="IPR015422">
    <property type="entry name" value="PyrdxlP-dep_Trfase_small"/>
</dbReference>
<comment type="cofactor">
    <cofactor evidence="1">
        <name>pyridoxal 5'-phosphate</name>
        <dbReference type="ChEBI" id="CHEBI:597326"/>
    </cofactor>
</comment>
<dbReference type="GO" id="GO:0031071">
    <property type="term" value="F:cysteine desulfurase activity"/>
    <property type="evidence" value="ECO:0007669"/>
    <property type="project" value="UniProtKB-EC"/>
</dbReference>
<dbReference type="STRING" id="1805238.AUJ23_00745"/>
<comment type="similarity">
    <text evidence="2">Belongs to the class-V pyridoxal-phosphate-dependent aminotransferase family. NifS/IscS subfamily.</text>
</comment>
<dbReference type="PANTHER" id="PTHR11601">
    <property type="entry name" value="CYSTEINE DESULFURYLASE FAMILY MEMBER"/>
    <property type="match status" value="1"/>
</dbReference>
<dbReference type="Gene3D" id="3.90.1150.10">
    <property type="entry name" value="Aspartate Aminotransferase, domain 1"/>
    <property type="match status" value="1"/>
</dbReference>
<dbReference type="InterPro" id="IPR015424">
    <property type="entry name" value="PyrdxlP-dep_Trfase"/>
</dbReference>
<feature type="domain" description="Aminotransferase class V" evidence="9">
    <location>
        <begin position="7"/>
        <end position="390"/>
    </location>
</feature>
<dbReference type="AlphaFoldDB" id="A0A1J4UBM9"/>
<keyword evidence="3" id="KW-0808">Transferase</keyword>
<evidence type="ECO:0000256" key="2">
    <source>
        <dbReference type="ARBA" id="ARBA00006490"/>
    </source>
</evidence>
<evidence type="ECO:0000256" key="5">
    <source>
        <dbReference type="ARBA" id="ARBA00022898"/>
    </source>
</evidence>
<comment type="catalytic activity">
    <reaction evidence="8">
        <text>(sulfur carrier)-H + L-cysteine = (sulfur carrier)-SH + L-alanine</text>
        <dbReference type="Rhea" id="RHEA:43892"/>
        <dbReference type="Rhea" id="RHEA-COMP:14737"/>
        <dbReference type="Rhea" id="RHEA-COMP:14739"/>
        <dbReference type="ChEBI" id="CHEBI:29917"/>
        <dbReference type="ChEBI" id="CHEBI:35235"/>
        <dbReference type="ChEBI" id="CHEBI:57972"/>
        <dbReference type="ChEBI" id="CHEBI:64428"/>
        <dbReference type="EC" id="2.8.1.7"/>
    </reaction>
</comment>
<keyword evidence="7" id="KW-0411">Iron-sulfur</keyword>
<name>A0A1J4UBM9_9BACT</name>
<dbReference type="EMBL" id="MNVC01000011">
    <property type="protein sequence ID" value="OIO20173.1"/>
    <property type="molecule type" value="Genomic_DNA"/>
</dbReference>
<dbReference type="InterPro" id="IPR000192">
    <property type="entry name" value="Aminotrans_V_dom"/>
</dbReference>
<proteinExistence type="inferred from homology"/>
<evidence type="ECO:0000259" key="9">
    <source>
        <dbReference type="Pfam" id="PF00266"/>
    </source>
</evidence>
<dbReference type="GO" id="GO:0046872">
    <property type="term" value="F:metal ion binding"/>
    <property type="evidence" value="ECO:0007669"/>
    <property type="project" value="UniProtKB-KW"/>
</dbReference>
<accession>A0A1J4UBM9</accession>
<dbReference type="FunFam" id="3.40.640.10:FF:000084">
    <property type="entry name" value="IscS-like cysteine desulfurase"/>
    <property type="match status" value="1"/>
</dbReference>
<evidence type="ECO:0000256" key="1">
    <source>
        <dbReference type="ARBA" id="ARBA00001933"/>
    </source>
</evidence>
<organism evidence="10 11">
    <name type="scientific">Candidatus Magasanikbacteria bacterium CG1_02_32_51</name>
    <dbReference type="NCBI Taxonomy" id="1805238"/>
    <lineage>
        <taxon>Bacteria</taxon>
        <taxon>Candidatus Magasanikiibacteriota</taxon>
    </lineage>
</organism>
<dbReference type="GO" id="GO:0051536">
    <property type="term" value="F:iron-sulfur cluster binding"/>
    <property type="evidence" value="ECO:0007669"/>
    <property type="project" value="UniProtKB-KW"/>
</dbReference>
<gene>
    <name evidence="10" type="ORF">AUJ23_00745</name>
</gene>
<reference evidence="10 11" key="1">
    <citation type="journal article" date="2016" name="Environ. Microbiol.">
        <title>Genomic resolution of a cold subsurface aquifer community provides metabolic insights for novel microbes adapted to high CO concentrations.</title>
        <authorList>
            <person name="Probst A.J."/>
            <person name="Castelle C.J."/>
            <person name="Singh A."/>
            <person name="Brown C.T."/>
            <person name="Anantharaman K."/>
            <person name="Sharon I."/>
            <person name="Hug L.A."/>
            <person name="Burstein D."/>
            <person name="Emerson J.B."/>
            <person name="Thomas B.C."/>
            <person name="Banfield J.F."/>
        </authorList>
    </citation>
    <scope>NUCLEOTIDE SEQUENCE [LARGE SCALE GENOMIC DNA]</scope>
    <source>
        <strain evidence="10">CG1_02_32_51</strain>
    </source>
</reference>
<evidence type="ECO:0000256" key="4">
    <source>
        <dbReference type="ARBA" id="ARBA00022723"/>
    </source>
</evidence>
<dbReference type="Gene3D" id="3.40.640.10">
    <property type="entry name" value="Type I PLP-dependent aspartate aminotransferase-like (Major domain)"/>
    <property type="match status" value="1"/>
</dbReference>
<dbReference type="Pfam" id="PF00266">
    <property type="entry name" value="Aminotran_5"/>
    <property type="match status" value="1"/>
</dbReference>
<dbReference type="Gene3D" id="1.10.260.50">
    <property type="match status" value="1"/>
</dbReference>
<evidence type="ECO:0000313" key="11">
    <source>
        <dbReference type="Proteomes" id="UP000181941"/>
    </source>
</evidence>
<evidence type="ECO:0000256" key="8">
    <source>
        <dbReference type="ARBA" id="ARBA00050776"/>
    </source>
</evidence>
<dbReference type="Proteomes" id="UP000181941">
    <property type="component" value="Unassembled WGS sequence"/>
</dbReference>
<dbReference type="PIRSF" id="PIRSF005572">
    <property type="entry name" value="NifS"/>
    <property type="match status" value="1"/>
</dbReference>